<feature type="compositionally biased region" description="Pro residues" evidence="1">
    <location>
        <begin position="100"/>
        <end position="110"/>
    </location>
</feature>
<reference evidence="2 3" key="1">
    <citation type="submission" date="2015-04" db="EMBL/GenBank/DDBJ databases">
        <title>Lasius niger genome sequencing.</title>
        <authorList>
            <person name="Konorov E.A."/>
            <person name="Nikitin M.A."/>
            <person name="Kirill M.V."/>
            <person name="Chang P."/>
        </authorList>
    </citation>
    <scope>NUCLEOTIDE SEQUENCE [LARGE SCALE GENOMIC DNA]</scope>
    <source>
        <tissue evidence="2">Whole</tissue>
    </source>
</reference>
<evidence type="ECO:0000313" key="2">
    <source>
        <dbReference type="EMBL" id="KMQ89624.1"/>
    </source>
</evidence>
<sequence>MALASKAEAIVMGEDFAANAAHYSSHSETEAPMGYDQLHGNPAQKRNKKILDRALGLPKPKPNPQAGITNLPGAAFPSYGDIPLLSPEPGAKIKIEAPQPTLPPPYPGGPGAPGLYGNHSIEEPNTP</sequence>
<proteinExistence type="predicted"/>
<dbReference type="AlphaFoldDB" id="A0A0J7KHC2"/>
<dbReference type="PaxDb" id="67767-A0A0J7KHC2"/>
<dbReference type="EMBL" id="LBMM01007561">
    <property type="protein sequence ID" value="KMQ89624.1"/>
    <property type="molecule type" value="Genomic_DNA"/>
</dbReference>
<dbReference type="Proteomes" id="UP000036403">
    <property type="component" value="Unassembled WGS sequence"/>
</dbReference>
<organism evidence="2 3">
    <name type="scientific">Lasius niger</name>
    <name type="common">Black garden ant</name>
    <dbReference type="NCBI Taxonomy" id="67767"/>
    <lineage>
        <taxon>Eukaryota</taxon>
        <taxon>Metazoa</taxon>
        <taxon>Ecdysozoa</taxon>
        <taxon>Arthropoda</taxon>
        <taxon>Hexapoda</taxon>
        <taxon>Insecta</taxon>
        <taxon>Pterygota</taxon>
        <taxon>Neoptera</taxon>
        <taxon>Endopterygota</taxon>
        <taxon>Hymenoptera</taxon>
        <taxon>Apocrita</taxon>
        <taxon>Aculeata</taxon>
        <taxon>Formicoidea</taxon>
        <taxon>Formicidae</taxon>
        <taxon>Formicinae</taxon>
        <taxon>Lasius</taxon>
        <taxon>Lasius</taxon>
    </lineage>
</organism>
<name>A0A0J7KHC2_LASNI</name>
<comment type="caution">
    <text evidence="2">The sequence shown here is derived from an EMBL/GenBank/DDBJ whole genome shotgun (WGS) entry which is preliminary data.</text>
</comment>
<feature type="region of interest" description="Disordered" evidence="1">
    <location>
        <begin position="94"/>
        <end position="127"/>
    </location>
</feature>
<gene>
    <name evidence="2" type="ORF">RF55_10728</name>
</gene>
<accession>A0A0J7KHC2</accession>
<protein>
    <submittedName>
        <fullName evidence="2">Uncharacterized protein</fullName>
    </submittedName>
</protein>
<evidence type="ECO:0000256" key="1">
    <source>
        <dbReference type="SAM" id="MobiDB-lite"/>
    </source>
</evidence>
<evidence type="ECO:0000313" key="3">
    <source>
        <dbReference type="Proteomes" id="UP000036403"/>
    </source>
</evidence>
<keyword evidence="3" id="KW-1185">Reference proteome</keyword>
<feature type="region of interest" description="Disordered" evidence="1">
    <location>
        <begin position="22"/>
        <end position="47"/>
    </location>
</feature>